<keyword evidence="3" id="KW-1185">Reference proteome</keyword>
<gene>
    <name evidence="2" type="ORF">B0H66DRAFT_389196</name>
</gene>
<accession>A0AAE0HUQ0</accession>
<reference evidence="2" key="1">
    <citation type="journal article" date="2023" name="Mol. Phylogenet. Evol.">
        <title>Genome-scale phylogeny and comparative genomics of the fungal order Sordariales.</title>
        <authorList>
            <person name="Hensen N."/>
            <person name="Bonometti L."/>
            <person name="Westerberg I."/>
            <person name="Brannstrom I.O."/>
            <person name="Guillou S."/>
            <person name="Cros-Aarteil S."/>
            <person name="Calhoun S."/>
            <person name="Haridas S."/>
            <person name="Kuo A."/>
            <person name="Mondo S."/>
            <person name="Pangilinan J."/>
            <person name="Riley R."/>
            <person name="LaButti K."/>
            <person name="Andreopoulos B."/>
            <person name="Lipzen A."/>
            <person name="Chen C."/>
            <person name="Yan M."/>
            <person name="Daum C."/>
            <person name="Ng V."/>
            <person name="Clum A."/>
            <person name="Steindorff A."/>
            <person name="Ohm R.A."/>
            <person name="Martin F."/>
            <person name="Silar P."/>
            <person name="Natvig D.O."/>
            <person name="Lalanne C."/>
            <person name="Gautier V."/>
            <person name="Ament-Velasquez S.L."/>
            <person name="Kruys A."/>
            <person name="Hutchinson M.I."/>
            <person name="Powell A.J."/>
            <person name="Barry K."/>
            <person name="Miller A.N."/>
            <person name="Grigoriev I.V."/>
            <person name="Debuchy R."/>
            <person name="Gladieux P."/>
            <person name="Hiltunen Thoren M."/>
            <person name="Johannesson H."/>
        </authorList>
    </citation>
    <scope>NUCLEOTIDE SEQUENCE</scope>
    <source>
        <strain evidence="2">CBS 118394</strain>
    </source>
</reference>
<evidence type="ECO:0000313" key="3">
    <source>
        <dbReference type="Proteomes" id="UP001283341"/>
    </source>
</evidence>
<feature type="signal peptide" evidence="1">
    <location>
        <begin position="1"/>
        <end position="18"/>
    </location>
</feature>
<organism evidence="2 3">
    <name type="scientific">Apodospora peruviana</name>
    <dbReference type="NCBI Taxonomy" id="516989"/>
    <lineage>
        <taxon>Eukaryota</taxon>
        <taxon>Fungi</taxon>
        <taxon>Dikarya</taxon>
        <taxon>Ascomycota</taxon>
        <taxon>Pezizomycotina</taxon>
        <taxon>Sordariomycetes</taxon>
        <taxon>Sordariomycetidae</taxon>
        <taxon>Sordariales</taxon>
        <taxon>Lasiosphaeriaceae</taxon>
        <taxon>Apodospora</taxon>
    </lineage>
</organism>
<feature type="chain" id="PRO_5041992954" evidence="1">
    <location>
        <begin position="19"/>
        <end position="235"/>
    </location>
</feature>
<evidence type="ECO:0000256" key="1">
    <source>
        <dbReference type="SAM" id="SignalP"/>
    </source>
</evidence>
<sequence length="235" mass="25034">MVSSKLTLLAFLPALATAAQLGINNWCGQTVYVAQSHCGSCDYGEEGKGKCLRDGGKPIAIAGGNGKGSERRIEYNRGGCGTSIKISKGDSSFRSGILQFEYNWPADGMYWDLSDLDGKGNGLVGTPFRNDNVKVSPTGAGEGQGTCLKIRCPAGKVCLDSYQHPADPNTRYCPANTGDMWLDLCQPNGGFNNKRETIAPAAVGGGVDRHHALNVPQEFRANEKVAEKREVAFTA</sequence>
<evidence type="ECO:0000313" key="2">
    <source>
        <dbReference type="EMBL" id="KAK3313254.1"/>
    </source>
</evidence>
<dbReference type="PANTHER" id="PTHR36195">
    <property type="entry name" value="DOMAIN PROTEIN, PUTATIVE (AFU_ORTHOLOGUE AFUA_5G01990)-RELATED-RELATED"/>
    <property type="match status" value="1"/>
</dbReference>
<comment type="caution">
    <text evidence="2">The sequence shown here is derived from an EMBL/GenBank/DDBJ whole genome shotgun (WGS) entry which is preliminary data.</text>
</comment>
<proteinExistence type="predicted"/>
<reference evidence="2" key="2">
    <citation type="submission" date="2023-06" db="EMBL/GenBank/DDBJ databases">
        <authorList>
            <consortium name="Lawrence Berkeley National Laboratory"/>
            <person name="Haridas S."/>
            <person name="Hensen N."/>
            <person name="Bonometti L."/>
            <person name="Westerberg I."/>
            <person name="Brannstrom I.O."/>
            <person name="Guillou S."/>
            <person name="Cros-Aarteil S."/>
            <person name="Calhoun S."/>
            <person name="Kuo A."/>
            <person name="Mondo S."/>
            <person name="Pangilinan J."/>
            <person name="Riley R."/>
            <person name="Labutti K."/>
            <person name="Andreopoulos B."/>
            <person name="Lipzen A."/>
            <person name="Chen C."/>
            <person name="Yanf M."/>
            <person name="Daum C."/>
            <person name="Ng V."/>
            <person name="Clum A."/>
            <person name="Steindorff A."/>
            <person name="Ohm R."/>
            <person name="Martin F."/>
            <person name="Silar P."/>
            <person name="Natvig D."/>
            <person name="Lalanne C."/>
            <person name="Gautier V."/>
            <person name="Ament-Velasquez S.L."/>
            <person name="Kruys A."/>
            <person name="Hutchinson M.I."/>
            <person name="Powell A.J."/>
            <person name="Barry K."/>
            <person name="Miller A.N."/>
            <person name="Grigoriev I.V."/>
            <person name="Debuchy R."/>
            <person name="Gladieux P."/>
            <person name="Thoren M.H."/>
            <person name="Johannesson H."/>
        </authorList>
    </citation>
    <scope>NUCLEOTIDE SEQUENCE</scope>
    <source>
        <strain evidence="2">CBS 118394</strain>
    </source>
</reference>
<keyword evidence="1" id="KW-0732">Signal</keyword>
<protein>
    <submittedName>
        <fullName evidence="2">Uncharacterized protein</fullName>
    </submittedName>
</protein>
<dbReference type="Pfam" id="PF04681">
    <property type="entry name" value="Bys1"/>
    <property type="match status" value="1"/>
</dbReference>
<dbReference type="InterPro" id="IPR006771">
    <property type="entry name" value="CetA-like"/>
</dbReference>
<dbReference type="Proteomes" id="UP001283341">
    <property type="component" value="Unassembled WGS sequence"/>
</dbReference>
<dbReference type="AlphaFoldDB" id="A0AAE0HUQ0"/>
<name>A0AAE0HUQ0_9PEZI</name>
<dbReference type="PANTHER" id="PTHR36195:SF6">
    <property type="entry name" value="SECRETED THAUMATIN-LIKE PROTEIN CALA"/>
    <property type="match status" value="1"/>
</dbReference>
<dbReference type="EMBL" id="JAUEDM010000008">
    <property type="protein sequence ID" value="KAK3313254.1"/>
    <property type="molecule type" value="Genomic_DNA"/>
</dbReference>